<sequence length="110" mass="11562">MASTITEYLVENPEITWKDAAATLEPKGISESYFSNQKSKLRKEGVLPSSGRKKAGRKPAAAKSTAAKKSTAKKPAVAGGELASAAEFARTAGGLSEARRLLDQLGDVQI</sequence>
<feature type="region of interest" description="Disordered" evidence="1">
    <location>
        <begin position="33"/>
        <end position="76"/>
    </location>
</feature>
<evidence type="ECO:0000256" key="1">
    <source>
        <dbReference type="SAM" id="MobiDB-lite"/>
    </source>
</evidence>
<keyword evidence="3" id="KW-1185">Reference proteome</keyword>
<dbReference type="EMBL" id="CP036261">
    <property type="protein sequence ID" value="QDS89710.1"/>
    <property type="molecule type" value="Genomic_DNA"/>
</dbReference>
<evidence type="ECO:0000313" key="2">
    <source>
        <dbReference type="EMBL" id="QDS89710.1"/>
    </source>
</evidence>
<accession>A0A517M4A5</accession>
<dbReference type="AlphaFoldDB" id="A0A517M4A5"/>
<name>A0A517M4A5_9BACT</name>
<organism evidence="2 3">
    <name type="scientific">Rosistilla ulvae</name>
    <dbReference type="NCBI Taxonomy" id="1930277"/>
    <lineage>
        <taxon>Bacteria</taxon>
        <taxon>Pseudomonadati</taxon>
        <taxon>Planctomycetota</taxon>
        <taxon>Planctomycetia</taxon>
        <taxon>Pirellulales</taxon>
        <taxon>Pirellulaceae</taxon>
        <taxon>Rosistilla</taxon>
    </lineage>
</organism>
<dbReference type="KEGG" id="ruv:EC9_39100"/>
<reference evidence="2 3" key="1">
    <citation type="submission" date="2019-02" db="EMBL/GenBank/DDBJ databases">
        <title>Deep-cultivation of Planctomycetes and their phenomic and genomic characterization uncovers novel biology.</title>
        <authorList>
            <person name="Wiegand S."/>
            <person name="Jogler M."/>
            <person name="Boedeker C."/>
            <person name="Pinto D."/>
            <person name="Vollmers J."/>
            <person name="Rivas-Marin E."/>
            <person name="Kohn T."/>
            <person name="Peeters S.H."/>
            <person name="Heuer A."/>
            <person name="Rast P."/>
            <person name="Oberbeckmann S."/>
            <person name="Bunk B."/>
            <person name="Jeske O."/>
            <person name="Meyerdierks A."/>
            <person name="Storesund J.E."/>
            <person name="Kallscheuer N."/>
            <person name="Luecker S."/>
            <person name="Lage O.M."/>
            <person name="Pohl T."/>
            <person name="Merkel B.J."/>
            <person name="Hornburger P."/>
            <person name="Mueller R.-W."/>
            <person name="Bruemmer F."/>
            <person name="Labrenz M."/>
            <person name="Spormann A.M."/>
            <person name="Op den Camp H."/>
            <person name="Overmann J."/>
            <person name="Amann R."/>
            <person name="Jetten M.S.M."/>
            <person name="Mascher T."/>
            <person name="Medema M.H."/>
            <person name="Devos D.P."/>
            <person name="Kaster A.-K."/>
            <person name="Ovreas L."/>
            <person name="Rohde M."/>
            <person name="Galperin M.Y."/>
            <person name="Jogler C."/>
        </authorList>
    </citation>
    <scope>NUCLEOTIDE SEQUENCE [LARGE SCALE GENOMIC DNA]</scope>
    <source>
        <strain evidence="2 3">EC9</strain>
    </source>
</reference>
<proteinExistence type="predicted"/>
<feature type="compositionally biased region" description="Low complexity" evidence="1">
    <location>
        <begin position="58"/>
        <end position="76"/>
    </location>
</feature>
<gene>
    <name evidence="2" type="ORF">EC9_39100</name>
</gene>
<evidence type="ECO:0000313" key="3">
    <source>
        <dbReference type="Proteomes" id="UP000319557"/>
    </source>
</evidence>
<dbReference type="Proteomes" id="UP000319557">
    <property type="component" value="Chromosome"/>
</dbReference>
<protein>
    <submittedName>
        <fullName evidence="2">Uncharacterized protein</fullName>
    </submittedName>
</protein>